<dbReference type="PANTHER" id="PTHR43563:SF1">
    <property type="entry name" value="AMINE OXIDASE [FLAVIN-CONTAINING] B"/>
    <property type="match status" value="1"/>
</dbReference>
<keyword evidence="6" id="KW-1185">Reference proteome</keyword>
<dbReference type="RefSeq" id="WP_026937564.1">
    <property type="nucleotide sequence ID" value="NZ_CP028426.1"/>
</dbReference>
<feature type="domain" description="Amine oxidase" evidence="4">
    <location>
        <begin position="16"/>
        <end position="453"/>
    </location>
</feature>
<dbReference type="Proteomes" id="UP001170379">
    <property type="component" value="Unassembled WGS sequence"/>
</dbReference>
<dbReference type="Pfam" id="PF01593">
    <property type="entry name" value="Amino_oxidase"/>
    <property type="match status" value="1"/>
</dbReference>
<evidence type="ECO:0000313" key="5">
    <source>
        <dbReference type="EMBL" id="MDJ1372374.1"/>
    </source>
</evidence>
<comment type="caution">
    <text evidence="5">The sequence shown here is derived from an EMBL/GenBank/DDBJ whole genome shotgun (WGS) entry which is preliminary data.</text>
</comment>
<reference evidence="5" key="1">
    <citation type="submission" date="2018-03" db="EMBL/GenBank/DDBJ databases">
        <authorList>
            <person name="Nunes O.C."/>
            <person name="Lopes A.R."/>
            <person name="Froufe H."/>
            <person name="Munoz-Merida A."/>
            <person name="Barroso C."/>
            <person name="Egas C."/>
        </authorList>
    </citation>
    <scope>NUCLEOTIDE SEQUENCE</scope>
    <source>
        <strain evidence="5">ON4</strain>
    </source>
</reference>
<proteinExistence type="inferred from homology"/>
<comment type="cofactor">
    <cofactor evidence="1">
        <name>FAD</name>
        <dbReference type="ChEBI" id="CHEBI:57692"/>
    </cofactor>
</comment>
<reference evidence="5" key="2">
    <citation type="journal article" date="2022" name="Sci. Rep.">
        <title>In silico prediction of the enzymes involved in the degradation of the herbicide molinate by Gulosibacter molinativorax ON4T.</title>
        <authorList>
            <person name="Lopes A.R."/>
            <person name="Bunin E."/>
            <person name="Viana A.T."/>
            <person name="Froufe H."/>
            <person name="Munoz-Merida A."/>
            <person name="Pinho D."/>
            <person name="Figueiredo J."/>
            <person name="Barroso C."/>
            <person name="Vaz-Moreira I."/>
            <person name="Bellanger X."/>
            <person name="Egas C."/>
            <person name="Nunes O.C."/>
        </authorList>
    </citation>
    <scope>NUCLEOTIDE SEQUENCE</scope>
    <source>
        <strain evidence="5">ON4</strain>
    </source>
</reference>
<gene>
    <name evidence="5" type="ORF">C7K25_13515</name>
</gene>
<dbReference type="SUPFAM" id="SSF51905">
    <property type="entry name" value="FAD/NAD(P)-binding domain"/>
    <property type="match status" value="1"/>
</dbReference>
<sequence length="470" mass="50824">MQEITRDVVIIGAGPAGLTAARRLTQAGKTVAVLEARDRVGGRTWSDTIDGAFFEIGGQWISPDQTAISGMAKELGLELFDRYREGDAVYIAPDGTRTEYSGVELPVEDSAQAGMEAARAELNRLAAEVDPAAPWDHPRAAEFDKISFEDWLREVTGTDIGRITTATFIAGGMLTKPAHTFSLLQALLMASSAGSFDNLLDDDFILDKRVIGGMQSVSIRMAEELGDDVLLNNPVRTLHWSDAGPGNPSQVTAVTDSVAVHARHAILAIPPNLYSRIQYVPALPRTQQIAHQHHSMGLVIKVHAAYDRPFWRDKGLSGTGFGPGHTVQEVYDNSNHGEERGTLVGFVVDVTAEAMWALPEEERKQTILRGLADYLGEEAMHPVAFYLSDWGAEEWTRGAYACSYDLGGLSRWGATQNLPVGPIFFASSDIQGIGYQHVDGAVRIGGDTAQRILEAESAPEQAPASEAVEA</sequence>
<protein>
    <submittedName>
        <fullName evidence="5">FAD-dependent oxidoreductase</fullName>
    </submittedName>
</protein>
<evidence type="ECO:0000256" key="2">
    <source>
        <dbReference type="ARBA" id="ARBA00005995"/>
    </source>
</evidence>
<evidence type="ECO:0000256" key="1">
    <source>
        <dbReference type="ARBA" id="ARBA00001974"/>
    </source>
</evidence>
<dbReference type="SUPFAM" id="SSF54373">
    <property type="entry name" value="FAD-linked reductases, C-terminal domain"/>
    <property type="match status" value="1"/>
</dbReference>
<evidence type="ECO:0000256" key="3">
    <source>
        <dbReference type="ARBA" id="ARBA00023002"/>
    </source>
</evidence>
<organism evidence="5 6">
    <name type="scientific">Gulosibacter molinativorax</name>
    <dbReference type="NCBI Taxonomy" id="256821"/>
    <lineage>
        <taxon>Bacteria</taxon>
        <taxon>Bacillati</taxon>
        <taxon>Actinomycetota</taxon>
        <taxon>Actinomycetes</taxon>
        <taxon>Micrococcales</taxon>
        <taxon>Microbacteriaceae</taxon>
        <taxon>Gulosibacter</taxon>
    </lineage>
</organism>
<dbReference type="EMBL" id="PXVD01000024">
    <property type="protein sequence ID" value="MDJ1372374.1"/>
    <property type="molecule type" value="Genomic_DNA"/>
</dbReference>
<dbReference type="InterPro" id="IPR002937">
    <property type="entry name" value="Amino_oxidase"/>
</dbReference>
<dbReference type="InterPro" id="IPR050703">
    <property type="entry name" value="Flavin_MAO"/>
</dbReference>
<evidence type="ECO:0000259" key="4">
    <source>
        <dbReference type="Pfam" id="PF01593"/>
    </source>
</evidence>
<accession>A0ABT7CC49</accession>
<keyword evidence="3" id="KW-0560">Oxidoreductase</keyword>
<evidence type="ECO:0000313" key="6">
    <source>
        <dbReference type="Proteomes" id="UP001170379"/>
    </source>
</evidence>
<comment type="similarity">
    <text evidence="2">Belongs to the flavin monoamine oxidase family.</text>
</comment>
<dbReference type="PANTHER" id="PTHR43563">
    <property type="entry name" value="AMINE OXIDASE"/>
    <property type="match status" value="1"/>
</dbReference>
<dbReference type="Gene3D" id="3.50.50.60">
    <property type="entry name" value="FAD/NAD(P)-binding domain"/>
    <property type="match status" value="1"/>
</dbReference>
<dbReference type="InterPro" id="IPR001613">
    <property type="entry name" value="Flavin_amine_oxidase"/>
</dbReference>
<dbReference type="PRINTS" id="PR00757">
    <property type="entry name" value="AMINEOXDASEF"/>
</dbReference>
<dbReference type="InterPro" id="IPR036188">
    <property type="entry name" value="FAD/NAD-bd_sf"/>
</dbReference>
<name>A0ABT7CC49_9MICO</name>